<dbReference type="AlphaFoldDB" id="A0AAD3SL54"/>
<dbReference type="Gene3D" id="3.40.30.10">
    <property type="entry name" value="Glutaredoxin"/>
    <property type="match status" value="1"/>
</dbReference>
<accession>A0AAD3SL54</accession>
<feature type="domain" description="Glutaredoxin" evidence="2">
    <location>
        <begin position="121"/>
        <end position="188"/>
    </location>
</feature>
<reference evidence="3" key="1">
    <citation type="submission" date="2023-05" db="EMBL/GenBank/DDBJ databases">
        <title>Nepenthes gracilis genome sequencing.</title>
        <authorList>
            <person name="Fukushima K."/>
        </authorList>
    </citation>
    <scope>NUCLEOTIDE SEQUENCE</scope>
    <source>
        <strain evidence="3">SING2019-196</strain>
    </source>
</reference>
<comment type="caution">
    <text evidence="3">The sequence shown here is derived from an EMBL/GenBank/DDBJ whole genome shotgun (WGS) entry which is preliminary data.</text>
</comment>
<dbReference type="SUPFAM" id="SSF52833">
    <property type="entry name" value="Thioredoxin-like"/>
    <property type="match status" value="1"/>
</dbReference>
<proteinExistence type="predicted"/>
<sequence length="267" mass="29735">MWSPWGKQSPRLRSHSSDFRCSSFKDIQNLCSDDPGSPQNHHSLPSTTAKRSTVFHRVRTATSILRQWPRVSDKKPEPVARMPTPKPQPSPLISDPPAKQPDPSIEFDPSFSIPGCETRIVVYYTSLRVVRPTFEACRDVQSILSGFRVSIDERDLSMDSRFMEELQTVLGAREMPTLPRVFIGGRYVGGAEELKHLHEIGKLKKLVEGLPAAEPGVCETCGGYRFVLCNDCSGSHKIYSERVGFRSCSSCNQNGLIRCPSCLAAPL</sequence>
<dbReference type="Proteomes" id="UP001279734">
    <property type="component" value="Unassembled WGS sequence"/>
</dbReference>
<evidence type="ECO:0000313" key="4">
    <source>
        <dbReference type="Proteomes" id="UP001279734"/>
    </source>
</evidence>
<dbReference type="InterPro" id="IPR036249">
    <property type="entry name" value="Thioredoxin-like_sf"/>
</dbReference>
<evidence type="ECO:0000259" key="2">
    <source>
        <dbReference type="Pfam" id="PF00462"/>
    </source>
</evidence>
<organism evidence="3 4">
    <name type="scientific">Nepenthes gracilis</name>
    <name type="common">Slender pitcher plant</name>
    <dbReference type="NCBI Taxonomy" id="150966"/>
    <lineage>
        <taxon>Eukaryota</taxon>
        <taxon>Viridiplantae</taxon>
        <taxon>Streptophyta</taxon>
        <taxon>Embryophyta</taxon>
        <taxon>Tracheophyta</taxon>
        <taxon>Spermatophyta</taxon>
        <taxon>Magnoliopsida</taxon>
        <taxon>eudicotyledons</taxon>
        <taxon>Gunneridae</taxon>
        <taxon>Pentapetalae</taxon>
        <taxon>Caryophyllales</taxon>
        <taxon>Nepenthaceae</taxon>
        <taxon>Nepenthes</taxon>
    </lineage>
</organism>
<dbReference type="CDD" id="cd03031">
    <property type="entry name" value="GRX_GRX_like"/>
    <property type="match status" value="1"/>
</dbReference>
<protein>
    <recommendedName>
        <fullName evidence="2">Glutaredoxin domain-containing protein</fullName>
    </recommendedName>
</protein>
<feature type="region of interest" description="Disordered" evidence="1">
    <location>
        <begin position="28"/>
        <end position="54"/>
    </location>
</feature>
<feature type="region of interest" description="Disordered" evidence="1">
    <location>
        <begin position="66"/>
        <end position="108"/>
    </location>
</feature>
<dbReference type="EMBL" id="BSYO01000012">
    <property type="protein sequence ID" value="GMH12789.1"/>
    <property type="molecule type" value="Genomic_DNA"/>
</dbReference>
<dbReference type="Pfam" id="PF00462">
    <property type="entry name" value="Glutaredoxin"/>
    <property type="match status" value="1"/>
</dbReference>
<dbReference type="PANTHER" id="PTHR45669:SF26">
    <property type="entry name" value="GLUTAREDOXIN DOMAIN-CONTAINING PROTEIN"/>
    <property type="match status" value="1"/>
</dbReference>
<evidence type="ECO:0000313" key="3">
    <source>
        <dbReference type="EMBL" id="GMH12789.1"/>
    </source>
</evidence>
<name>A0AAD3SL54_NEPGR</name>
<evidence type="ECO:0000256" key="1">
    <source>
        <dbReference type="SAM" id="MobiDB-lite"/>
    </source>
</evidence>
<dbReference type="PANTHER" id="PTHR45669">
    <property type="entry name" value="GLUTAREDOXIN DOMAIN-CONTAINING CYSTEINE-RICH PROTEIN CG12206-RELATED"/>
    <property type="match status" value="1"/>
</dbReference>
<dbReference type="Pfam" id="PF23733">
    <property type="entry name" value="GRXCR1-2_C"/>
    <property type="match status" value="1"/>
</dbReference>
<feature type="compositionally biased region" description="Polar residues" evidence="1">
    <location>
        <begin position="28"/>
        <end position="51"/>
    </location>
</feature>
<dbReference type="PROSITE" id="PS51354">
    <property type="entry name" value="GLUTAREDOXIN_2"/>
    <property type="match status" value="1"/>
</dbReference>
<gene>
    <name evidence="3" type="ORF">Nepgr_014630</name>
</gene>
<keyword evidence="4" id="KW-1185">Reference proteome</keyword>
<dbReference type="InterPro" id="IPR002109">
    <property type="entry name" value="Glutaredoxin"/>
</dbReference>